<dbReference type="Pfam" id="PF00499">
    <property type="entry name" value="Oxidored_q3"/>
    <property type="match status" value="1"/>
</dbReference>
<keyword evidence="2" id="KW-1133">Transmembrane helix</keyword>
<organism evidence="3 4">
    <name type="scientific">Paenibacillus curdlanolyticus YK9</name>
    <dbReference type="NCBI Taxonomy" id="717606"/>
    <lineage>
        <taxon>Bacteria</taxon>
        <taxon>Bacillati</taxon>
        <taxon>Bacillota</taxon>
        <taxon>Bacilli</taxon>
        <taxon>Bacillales</taxon>
        <taxon>Paenibacillaceae</taxon>
        <taxon>Paenibacillus</taxon>
    </lineage>
</organism>
<proteinExistence type="inferred from homology"/>
<keyword evidence="2" id="KW-0812">Transmembrane</keyword>
<feature type="transmembrane region" description="Helical" evidence="2">
    <location>
        <begin position="99"/>
        <end position="118"/>
    </location>
</feature>
<feature type="transmembrane region" description="Helical" evidence="2">
    <location>
        <begin position="12"/>
        <end position="30"/>
    </location>
</feature>
<sequence length="173" mass="18337">MGSIDWNGEFVAFFVLSVLMITGSVLMVSFTKVVHMVLSLAAVFLGVGGMFIMLDAEFLAFVQVLIYAGAVSILMIFGIMMTNHQEASGESVKPLRETLAAVAAIALFGLLFFVIQAADFTDTSGAAPPPAADNTLAIGELLFHGYIVPFELVSVLLTVAFIGAIVLARKEAD</sequence>
<dbReference type="RefSeq" id="WP_006040055.1">
    <property type="nucleotide sequence ID" value="NZ_AEDD01000012.1"/>
</dbReference>
<keyword evidence="3" id="KW-0830">Ubiquinone</keyword>
<comment type="subcellular location">
    <subcellularLocation>
        <location evidence="2">Cell membrane</location>
        <topology evidence="2">Multi-pass membrane protein</topology>
    </subcellularLocation>
</comment>
<keyword evidence="2" id="KW-0874">Quinone</keyword>
<evidence type="ECO:0000313" key="3">
    <source>
        <dbReference type="EMBL" id="EFM09069.1"/>
    </source>
</evidence>
<dbReference type="Proteomes" id="UP000005387">
    <property type="component" value="Unassembled WGS sequence"/>
</dbReference>
<name>E0IEI1_9BACL</name>
<comment type="catalytic activity">
    <reaction evidence="2">
        <text>a quinone + NADH + 5 H(+)(in) = a quinol + NAD(+) + 4 H(+)(out)</text>
        <dbReference type="Rhea" id="RHEA:57888"/>
        <dbReference type="ChEBI" id="CHEBI:15378"/>
        <dbReference type="ChEBI" id="CHEBI:24646"/>
        <dbReference type="ChEBI" id="CHEBI:57540"/>
        <dbReference type="ChEBI" id="CHEBI:57945"/>
        <dbReference type="ChEBI" id="CHEBI:132124"/>
    </reaction>
</comment>
<feature type="transmembrane region" description="Helical" evidence="2">
    <location>
        <begin position="60"/>
        <end position="79"/>
    </location>
</feature>
<dbReference type="InterPro" id="IPR042106">
    <property type="entry name" value="Nuo/plastoQ_OxRdtase_6_NuoJ"/>
</dbReference>
<keyword evidence="2" id="KW-0520">NAD</keyword>
<dbReference type="Gene3D" id="1.20.120.1200">
    <property type="entry name" value="NADH-ubiquinone/plastoquinone oxidoreductase chain 6, subunit NuoJ"/>
    <property type="match status" value="1"/>
</dbReference>
<dbReference type="STRING" id="717606.PaecuDRAFT_4072"/>
<comment type="function">
    <text evidence="2">NDH-1 shuttles electrons from NADH, via FMN and iron-sulfur (Fe-S) centers, to quinones in the respiratory chain. Couples the redox reaction to proton translocation (for every two electrons transferred, four hydrogen ions are translocated across the cytoplasmic membrane), and thus conserves the redox energy in a proton gradient.</text>
</comment>
<evidence type="ECO:0000256" key="1">
    <source>
        <dbReference type="ARBA" id="ARBA00005698"/>
    </source>
</evidence>
<dbReference type="PANTHER" id="PTHR33269:SF17">
    <property type="entry name" value="NADH-UBIQUINONE OXIDOREDUCTASE CHAIN 6"/>
    <property type="match status" value="1"/>
</dbReference>
<dbReference type="InterPro" id="IPR001457">
    <property type="entry name" value="NADH_UbQ/plastoQ_OxRdtase_su6"/>
</dbReference>
<protein>
    <recommendedName>
        <fullName evidence="2">NADH-quinone oxidoreductase subunit J</fullName>
        <ecNumber evidence="2">7.1.1.-</ecNumber>
    </recommendedName>
</protein>
<evidence type="ECO:0000256" key="2">
    <source>
        <dbReference type="RuleBase" id="RU004429"/>
    </source>
</evidence>
<evidence type="ECO:0000313" key="4">
    <source>
        <dbReference type="Proteomes" id="UP000005387"/>
    </source>
</evidence>
<keyword evidence="2" id="KW-0472">Membrane</keyword>
<dbReference type="eggNOG" id="COG0839">
    <property type="taxonomic scope" value="Bacteria"/>
</dbReference>
<reference evidence="3 4" key="1">
    <citation type="submission" date="2010-07" db="EMBL/GenBank/DDBJ databases">
        <title>The draft genome of Paenibacillus curdlanolyticus YK9.</title>
        <authorList>
            <consortium name="US DOE Joint Genome Institute (JGI-PGF)"/>
            <person name="Lucas S."/>
            <person name="Copeland A."/>
            <person name="Lapidus A."/>
            <person name="Cheng J.-F."/>
            <person name="Bruce D."/>
            <person name="Goodwin L."/>
            <person name="Pitluck S."/>
            <person name="Land M.L."/>
            <person name="Hauser L."/>
            <person name="Chang Y.-J."/>
            <person name="Jeffries C."/>
            <person name="Anderson I.J."/>
            <person name="Johnson E."/>
            <person name="Loganathan U."/>
            <person name="Mulhopadhyay B."/>
            <person name="Kyrpides N."/>
            <person name="Woyke T.J."/>
        </authorList>
    </citation>
    <scope>NUCLEOTIDE SEQUENCE [LARGE SCALE GENOMIC DNA]</scope>
    <source>
        <strain evidence="3 4">YK9</strain>
    </source>
</reference>
<dbReference type="NCBIfam" id="NF005168">
    <property type="entry name" value="PRK06638.2-3"/>
    <property type="match status" value="1"/>
</dbReference>
<dbReference type="GO" id="GO:0048038">
    <property type="term" value="F:quinone binding"/>
    <property type="evidence" value="ECO:0007669"/>
    <property type="project" value="UniProtKB-UniRule"/>
</dbReference>
<dbReference type="OrthoDB" id="9814997at2"/>
<feature type="transmembrane region" description="Helical" evidence="2">
    <location>
        <begin position="146"/>
        <end position="168"/>
    </location>
</feature>
<dbReference type="EC" id="7.1.1.-" evidence="2"/>
<gene>
    <name evidence="3" type="ORF">PaecuDRAFT_4072</name>
</gene>
<dbReference type="EMBL" id="AEDD01000012">
    <property type="protein sequence ID" value="EFM09069.1"/>
    <property type="molecule type" value="Genomic_DNA"/>
</dbReference>
<accession>E0IEI1</accession>
<keyword evidence="2" id="KW-1003">Cell membrane</keyword>
<dbReference type="GO" id="GO:0005886">
    <property type="term" value="C:plasma membrane"/>
    <property type="evidence" value="ECO:0007669"/>
    <property type="project" value="UniProtKB-SubCell"/>
</dbReference>
<dbReference type="AlphaFoldDB" id="E0IEI1"/>
<feature type="transmembrane region" description="Helical" evidence="2">
    <location>
        <begin position="37"/>
        <end position="54"/>
    </location>
</feature>
<dbReference type="PANTHER" id="PTHR33269">
    <property type="entry name" value="NADH-UBIQUINONE OXIDOREDUCTASE CHAIN 6"/>
    <property type="match status" value="1"/>
</dbReference>
<dbReference type="GO" id="GO:0008137">
    <property type="term" value="F:NADH dehydrogenase (ubiquinone) activity"/>
    <property type="evidence" value="ECO:0007669"/>
    <property type="project" value="UniProtKB-UniRule"/>
</dbReference>
<comment type="similarity">
    <text evidence="1 2">Belongs to the complex I subunit 6 family.</text>
</comment>
<keyword evidence="4" id="KW-1185">Reference proteome</keyword>